<feature type="signal peptide" evidence="2">
    <location>
        <begin position="1"/>
        <end position="19"/>
    </location>
</feature>
<feature type="chain" id="PRO_5009579548" evidence="2">
    <location>
        <begin position="20"/>
        <end position="160"/>
    </location>
</feature>
<reference evidence="3 4" key="1">
    <citation type="submission" date="2016-08" db="EMBL/GenBank/DDBJ databases">
        <title>Hymenobacter coccineus sp. nov., Hymenobacter lapidarius sp. nov. and Hymenobacter glacialis sp. nov., isolated from Antarctic soil.</title>
        <authorList>
            <person name="Sedlacek I."/>
            <person name="Kralova S."/>
            <person name="Kyrova K."/>
            <person name="Maslanova I."/>
            <person name="Stankova E."/>
            <person name="Vrbovska V."/>
            <person name="Nemec M."/>
            <person name="Bartak M."/>
            <person name="Svec P."/>
            <person name="Busse H.-J."/>
            <person name="Pantucek R."/>
        </authorList>
    </citation>
    <scope>NUCLEOTIDE SEQUENCE [LARGE SCALE GENOMIC DNA]</scope>
    <source>
        <strain evidence="3 4">CCM 8649</strain>
    </source>
</reference>
<dbReference type="Proteomes" id="UP000177506">
    <property type="component" value="Unassembled WGS sequence"/>
</dbReference>
<organism evidence="3 4">
    <name type="scientific">Hymenobacter coccineus</name>
    <dbReference type="NCBI Taxonomy" id="1908235"/>
    <lineage>
        <taxon>Bacteria</taxon>
        <taxon>Pseudomonadati</taxon>
        <taxon>Bacteroidota</taxon>
        <taxon>Cytophagia</taxon>
        <taxon>Cytophagales</taxon>
        <taxon>Hymenobacteraceae</taxon>
        <taxon>Hymenobacter</taxon>
    </lineage>
</organism>
<accession>A0A1G1TIJ6</accession>
<evidence type="ECO:0000313" key="3">
    <source>
        <dbReference type="EMBL" id="OGX90678.1"/>
    </source>
</evidence>
<protein>
    <submittedName>
        <fullName evidence="3">Uncharacterized protein</fullName>
    </submittedName>
</protein>
<keyword evidence="1" id="KW-0472">Membrane</keyword>
<sequence length="160" mass="17517">MRCFLLYLLLFLASSQAFAQTAPSLTRTDSLVAASQAAMRAQRLAAEASAATDTAAALHRFYAARRHRGLLIAGGFVAVTGLGLAIDQAHPQAYQGFYNIATVVFVVIPVLAANFFYHAQYSHKRERRAIAAFEAHYLPAATKARLKEKYFQLPASAIQR</sequence>
<proteinExistence type="predicted"/>
<dbReference type="EMBL" id="MDZA01000120">
    <property type="protein sequence ID" value="OGX90678.1"/>
    <property type="molecule type" value="Genomic_DNA"/>
</dbReference>
<feature type="transmembrane region" description="Helical" evidence="1">
    <location>
        <begin position="69"/>
        <end position="86"/>
    </location>
</feature>
<keyword evidence="1" id="KW-1133">Transmembrane helix</keyword>
<keyword evidence="4" id="KW-1185">Reference proteome</keyword>
<evidence type="ECO:0000256" key="1">
    <source>
        <dbReference type="SAM" id="Phobius"/>
    </source>
</evidence>
<name>A0A1G1TIJ6_9BACT</name>
<dbReference type="RefSeq" id="WP_070742701.1">
    <property type="nucleotide sequence ID" value="NZ_MDZA01000120.1"/>
</dbReference>
<dbReference type="OrthoDB" id="9847830at2"/>
<evidence type="ECO:0000313" key="4">
    <source>
        <dbReference type="Proteomes" id="UP000177506"/>
    </source>
</evidence>
<dbReference type="AlphaFoldDB" id="A0A1G1TIJ6"/>
<keyword evidence="2" id="KW-0732">Signal</keyword>
<gene>
    <name evidence="3" type="ORF">BEN49_22070</name>
</gene>
<evidence type="ECO:0000256" key="2">
    <source>
        <dbReference type="SAM" id="SignalP"/>
    </source>
</evidence>
<feature type="transmembrane region" description="Helical" evidence="1">
    <location>
        <begin position="98"/>
        <end position="117"/>
    </location>
</feature>
<comment type="caution">
    <text evidence="3">The sequence shown here is derived from an EMBL/GenBank/DDBJ whole genome shotgun (WGS) entry which is preliminary data.</text>
</comment>
<keyword evidence="1" id="KW-0812">Transmembrane</keyword>